<keyword evidence="5" id="KW-1185">Reference proteome</keyword>
<evidence type="ECO:0000313" key="5">
    <source>
        <dbReference type="Proteomes" id="UP001469365"/>
    </source>
</evidence>
<dbReference type="PANTHER" id="PTHR43630:SF2">
    <property type="entry name" value="GLYCOSYLTRANSFERASE"/>
    <property type="match status" value="1"/>
</dbReference>
<dbReference type="CDD" id="cd02511">
    <property type="entry name" value="Beta4Glucosyltransferase"/>
    <property type="match status" value="1"/>
</dbReference>
<dbReference type="EC" id="2.4.-.-" evidence="4"/>
<evidence type="ECO:0000256" key="2">
    <source>
        <dbReference type="SAM" id="Coils"/>
    </source>
</evidence>
<feature type="coiled-coil region" evidence="2">
    <location>
        <begin position="171"/>
        <end position="198"/>
    </location>
</feature>
<keyword evidence="4" id="KW-0808">Transferase</keyword>
<accession>A0ABU9DUW5</accession>
<dbReference type="Gene3D" id="3.90.550.10">
    <property type="entry name" value="Spore Coat Polysaccharide Biosynthesis Protein SpsA, Chain A"/>
    <property type="match status" value="1"/>
</dbReference>
<organism evidence="4 5">
    <name type="scientific">Paenibacillus filicis</name>
    <dbReference type="NCBI Taxonomy" id="669464"/>
    <lineage>
        <taxon>Bacteria</taxon>
        <taxon>Bacillati</taxon>
        <taxon>Bacillota</taxon>
        <taxon>Bacilli</taxon>
        <taxon>Bacillales</taxon>
        <taxon>Paenibacillaceae</taxon>
        <taxon>Paenibacillus</taxon>
    </lineage>
</organism>
<reference evidence="4 5" key="1">
    <citation type="submission" date="2024-04" db="EMBL/GenBank/DDBJ databases">
        <title>draft genome sequnece of Paenibacillus filicis.</title>
        <authorList>
            <person name="Kim D.-U."/>
        </authorList>
    </citation>
    <scope>NUCLEOTIDE SEQUENCE [LARGE SCALE GENOMIC DNA]</scope>
    <source>
        <strain evidence="4 5">KACC14197</strain>
    </source>
</reference>
<gene>
    <name evidence="4" type="ORF">WMW72_32780</name>
</gene>
<dbReference type="PROSITE" id="PS50005">
    <property type="entry name" value="TPR"/>
    <property type="match status" value="1"/>
</dbReference>
<dbReference type="RefSeq" id="WP_341419805.1">
    <property type="nucleotide sequence ID" value="NZ_JBBPCC010000033.1"/>
</dbReference>
<keyword evidence="1" id="KW-0802">TPR repeat</keyword>
<dbReference type="SUPFAM" id="SSF53448">
    <property type="entry name" value="Nucleotide-diphospho-sugar transferases"/>
    <property type="match status" value="1"/>
</dbReference>
<dbReference type="Proteomes" id="UP001469365">
    <property type="component" value="Unassembled WGS sequence"/>
</dbReference>
<dbReference type="InterPro" id="IPR001173">
    <property type="entry name" value="Glyco_trans_2-like"/>
</dbReference>
<dbReference type="InterPro" id="IPR011990">
    <property type="entry name" value="TPR-like_helical_dom_sf"/>
</dbReference>
<evidence type="ECO:0000256" key="1">
    <source>
        <dbReference type="PROSITE-ProRule" id="PRU00339"/>
    </source>
</evidence>
<comment type="caution">
    <text evidence="4">The sequence shown here is derived from an EMBL/GenBank/DDBJ whole genome shotgun (WGS) entry which is preliminary data.</text>
</comment>
<sequence>MIVKNEEASIERCLASVKPYADELIVVDTGSTDRTISLAEAAGAQVHTFEWNDNFADARNYSLEQATGDWILWLDADEVLDASAAEDWKERLAEETDPILNVHLINYIGDEPDPNETFHIAHTRLFRNGIGLRFLYRIHETLNIEEIFNNEQALTGIKQLEGLTIQHYGYLQAYTESKKKGERNMQMLLQELKDENGNPWAEYHLASEYYRTGQYEQAFDLINLSIIRFLKKGKLPPSLVYKLKYSCLIAAGSVDGIPAGIDKAISMYPDYVDLYFFKGVALYLSVQYTPALEVFDQCLTMGEENIQHLTLKGSGSFHAWYYKGLCLDKLGQIKLAKEAYEECLKLYPTYRYALEALNKSDSQV</sequence>
<dbReference type="EMBL" id="JBBPCC010000033">
    <property type="protein sequence ID" value="MEK8132667.1"/>
    <property type="molecule type" value="Genomic_DNA"/>
</dbReference>
<proteinExistence type="predicted"/>
<keyword evidence="2" id="KW-0175">Coiled coil</keyword>
<dbReference type="InterPro" id="IPR029044">
    <property type="entry name" value="Nucleotide-diphossugar_trans"/>
</dbReference>
<dbReference type="SMART" id="SM00028">
    <property type="entry name" value="TPR"/>
    <property type="match status" value="3"/>
</dbReference>
<dbReference type="InterPro" id="IPR019734">
    <property type="entry name" value="TPR_rpt"/>
</dbReference>
<keyword evidence="4" id="KW-0328">Glycosyltransferase</keyword>
<dbReference type="SUPFAM" id="SSF48452">
    <property type="entry name" value="TPR-like"/>
    <property type="match status" value="1"/>
</dbReference>
<evidence type="ECO:0000313" key="4">
    <source>
        <dbReference type="EMBL" id="MEK8132667.1"/>
    </source>
</evidence>
<dbReference type="Pfam" id="PF00535">
    <property type="entry name" value="Glycos_transf_2"/>
    <property type="match status" value="1"/>
</dbReference>
<dbReference type="GO" id="GO:0016757">
    <property type="term" value="F:glycosyltransferase activity"/>
    <property type="evidence" value="ECO:0007669"/>
    <property type="project" value="UniProtKB-KW"/>
</dbReference>
<feature type="repeat" description="TPR" evidence="1">
    <location>
        <begin position="317"/>
        <end position="350"/>
    </location>
</feature>
<dbReference type="Pfam" id="PF00515">
    <property type="entry name" value="TPR_1"/>
    <property type="match status" value="1"/>
</dbReference>
<feature type="domain" description="Glycosyltransferase 2-like" evidence="3">
    <location>
        <begin position="1"/>
        <end position="113"/>
    </location>
</feature>
<name>A0ABU9DUW5_9BACL</name>
<dbReference type="PANTHER" id="PTHR43630">
    <property type="entry name" value="POLY-BETA-1,6-N-ACETYL-D-GLUCOSAMINE SYNTHASE"/>
    <property type="match status" value="1"/>
</dbReference>
<protein>
    <submittedName>
        <fullName evidence="4">Glycosyltransferase</fullName>
        <ecNumber evidence="4">2.4.-.-</ecNumber>
    </submittedName>
</protein>
<dbReference type="Gene3D" id="1.25.40.10">
    <property type="entry name" value="Tetratricopeptide repeat domain"/>
    <property type="match status" value="2"/>
</dbReference>
<evidence type="ECO:0000259" key="3">
    <source>
        <dbReference type="Pfam" id="PF00535"/>
    </source>
</evidence>